<evidence type="ECO:0000313" key="3">
    <source>
        <dbReference type="Proteomes" id="UP000198919"/>
    </source>
</evidence>
<reference evidence="3" key="2">
    <citation type="submission" date="2016-10" db="EMBL/GenBank/DDBJ databases">
        <authorList>
            <person name="Varghese N."/>
            <person name="Submissions S."/>
        </authorList>
    </citation>
    <scope>NUCLEOTIDE SEQUENCE [LARGE SCALE GENOMIC DNA]</scope>
    <source>
        <strain evidence="3">DSM 17908</strain>
    </source>
</reference>
<dbReference type="EMBL" id="FORG01000051">
    <property type="protein sequence ID" value="SFK30144.1"/>
    <property type="molecule type" value="Genomic_DNA"/>
</dbReference>
<name>A0A1I3YE53_9GAMM</name>
<evidence type="ECO:0000313" key="2">
    <source>
        <dbReference type="EMBL" id="SFK30144.1"/>
    </source>
</evidence>
<accession>A0A1I3YE53</accession>
<evidence type="ECO:0000313" key="4">
    <source>
        <dbReference type="Proteomes" id="UP000224607"/>
    </source>
</evidence>
<dbReference type="RefSeq" id="WP_092514752.1">
    <property type="nucleotide sequence ID" value="NZ_CAWNQB010000029.1"/>
</dbReference>
<dbReference type="Proteomes" id="UP000198919">
    <property type="component" value="Unassembled WGS sequence"/>
</dbReference>
<reference evidence="1 4" key="3">
    <citation type="journal article" date="2017" name="Nat. Microbiol.">
        <title>Natural product diversity associated with the nematode symbionts Photorhabdus and Xenorhabdus.</title>
        <authorList>
            <person name="Tobias N.J."/>
            <person name="Wolff H."/>
            <person name="Djahanschiri B."/>
            <person name="Grundmann F."/>
            <person name="Kronenwerth M."/>
            <person name="Shi Y.M."/>
            <person name="Simonyi S."/>
            <person name="Grun P."/>
            <person name="Shapiro-Ilan D."/>
            <person name="Pidot S.J."/>
            <person name="Stinear T.P."/>
            <person name="Ebersberger I."/>
            <person name="Bode H.B."/>
        </authorList>
    </citation>
    <scope>NUCLEOTIDE SEQUENCE [LARGE SCALE GENOMIC DNA]</scope>
    <source>
        <strain evidence="1 4">DSM 17908</strain>
    </source>
</reference>
<reference evidence="2" key="1">
    <citation type="submission" date="2016-10" db="EMBL/GenBank/DDBJ databases">
        <authorList>
            <person name="de Groot N.N."/>
        </authorList>
    </citation>
    <scope>NUCLEOTIDE SEQUENCE [LARGE SCALE GENOMIC DNA]</scope>
    <source>
        <strain evidence="2">DSM 17908</strain>
    </source>
</reference>
<dbReference type="EMBL" id="NITY01000035">
    <property type="protein sequence ID" value="PHM35795.1"/>
    <property type="molecule type" value="Genomic_DNA"/>
</dbReference>
<sequence>MIIHLIPEKIKFRISTTDLETIYTESGGVKLRIDVQDIDNFKNDTYQDIEIHFLIVAELRCITMNFFDINSQNYSIEEKNIKKNRIEFWERNGYYPDPGFYQVANSDILNSKRSLYDPHNRLDLKHYLINGNDSYVEIIASKYEYRYL</sequence>
<dbReference type="Proteomes" id="UP000224607">
    <property type="component" value="Unassembled WGS sequence"/>
</dbReference>
<dbReference type="AlphaFoldDB" id="A0A1I3YE53"/>
<dbReference type="OrthoDB" id="2615127at2"/>
<evidence type="ECO:0000313" key="1">
    <source>
        <dbReference type="EMBL" id="PHM35795.1"/>
    </source>
</evidence>
<organism evidence="2 3">
    <name type="scientific">Xenorhabdus mauleonii</name>
    <dbReference type="NCBI Taxonomy" id="351675"/>
    <lineage>
        <taxon>Bacteria</taxon>
        <taxon>Pseudomonadati</taxon>
        <taxon>Pseudomonadota</taxon>
        <taxon>Gammaproteobacteria</taxon>
        <taxon>Enterobacterales</taxon>
        <taxon>Morganellaceae</taxon>
        <taxon>Xenorhabdus</taxon>
    </lineage>
</organism>
<protein>
    <submittedName>
        <fullName evidence="2">Uncharacterized protein</fullName>
    </submittedName>
</protein>
<proteinExistence type="predicted"/>
<keyword evidence="4" id="KW-1185">Reference proteome</keyword>
<gene>
    <name evidence="2" type="ORF">SAMN05421680_1514</name>
    <name evidence="1" type="ORF">Xmau_04454</name>
</gene>